<dbReference type="AlphaFoldDB" id="A0A3B0YJL1"/>
<dbReference type="EMBL" id="UOFK01000102">
    <property type="protein sequence ID" value="VAW76920.1"/>
    <property type="molecule type" value="Genomic_DNA"/>
</dbReference>
<protein>
    <submittedName>
        <fullName evidence="1">Uncharacterized protein</fullName>
    </submittedName>
</protein>
<gene>
    <name evidence="1" type="ORF">MNBD_GAMMA13-635</name>
</gene>
<sequence length="106" mass="12003">MSWQQTAKVIYLRLTSDEHIDGRDIMTTKLSHKIGLVLHIDETLEASQREDIEQVINAEKGIGSARFTERRPHLMVVEYDPELISSTRVLASIHHQSVCAQLVGPI</sequence>
<accession>A0A3B0YJL1</accession>
<organism evidence="1">
    <name type="scientific">hydrothermal vent metagenome</name>
    <dbReference type="NCBI Taxonomy" id="652676"/>
    <lineage>
        <taxon>unclassified sequences</taxon>
        <taxon>metagenomes</taxon>
        <taxon>ecological metagenomes</taxon>
    </lineage>
</organism>
<name>A0A3B0YJL1_9ZZZZ</name>
<evidence type="ECO:0000313" key="1">
    <source>
        <dbReference type="EMBL" id="VAW76920.1"/>
    </source>
</evidence>
<reference evidence="1" key="1">
    <citation type="submission" date="2018-06" db="EMBL/GenBank/DDBJ databases">
        <authorList>
            <person name="Zhirakovskaya E."/>
        </authorList>
    </citation>
    <scope>NUCLEOTIDE SEQUENCE</scope>
</reference>
<proteinExistence type="predicted"/>